<dbReference type="InterPro" id="IPR024282">
    <property type="entry name" value="DUF3376"/>
</dbReference>
<name>A0ABV9R112_9MICO</name>
<dbReference type="Pfam" id="PF11856">
    <property type="entry name" value="DUF3376"/>
    <property type="match status" value="1"/>
</dbReference>
<feature type="short sequence motif" description="GXSXG" evidence="2">
    <location>
        <begin position="138"/>
        <end position="142"/>
    </location>
</feature>
<evidence type="ECO:0000256" key="2">
    <source>
        <dbReference type="PROSITE-ProRule" id="PRU01161"/>
    </source>
</evidence>
<keyword evidence="4" id="KW-1133">Transmembrane helix</keyword>
<feature type="transmembrane region" description="Helical" evidence="4">
    <location>
        <begin position="1160"/>
        <end position="1183"/>
    </location>
</feature>
<reference evidence="7" key="1">
    <citation type="journal article" date="2019" name="Int. J. Syst. Evol. Microbiol.">
        <title>The Global Catalogue of Microorganisms (GCM) 10K type strain sequencing project: providing services to taxonomists for standard genome sequencing and annotation.</title>
        <authorList>
            <consortium name="The Broad Institute Genomics Platform"/>
            <consortium name="The Broad Institute Genome Sequencing Center for Infectious Disease"/>
            <person name="Wu L."/>
            <person name="Ma J."/>
        </authorList>
    </citation>
    <scope>NUCLEOTIDE SEQUENCE [LARGE SCALE GENOMIC DNA]</scope>
    <source>
        <strain evidence="7">CGMCC 1.12192</strain>
    </source>
</reference>
<dbReference type="EMBL" id="JBHSJC010000001">
    <property type="protein sequence ID" value="MFC4827289.1"/>
    <property type="molecule type" value="Genomic_DNA"/>
</dbReference>
<dbReference type="InterPro" id="IPR002641">
    <property type="entry name" value="PNPLA_dom"/>
</dbReference>
<gene>
    <name evidence="6" type="ORF">ACFPER_00700</name>
</gene>
<dbReference type="Gene3D" id="3.40.1090.10">
    <property type="entry name" value="Cytosolic phospholipase A2 catalytic domain"/>
    <property type="match status" value="1"/>
</dbReference>
<keyword evidence="4" id="KW-0812">Transmembrane</keyword>
<comment type="caution">
    <text evidence="6">The sequence shown here is derived from an EMBL/GenBank/DDBJ whole genome shotgun (WGS) entry which is preliminary data.</text>
</comment>
<evidence type="ECO:0000256" key="3">
    <source>
        <dbReference type="SAM" id="MobiDB-lite"/>
    </source>
</evidence>
<dbReference type="Pfam" id="PF01734">
    <property type="entry name" value="Patatin"/>
    <property type="match status" value="1"/>
</dbReference>
<evidence type="ECO:0000313" key="6">
    <source>
        <dbReference type="EMBL" id="MFC4827289.1"/>
    </source>
</evidence>
<keyword evidence="1 2" id="KW-0443">Lipid metabolism</keyword>
<dbReference type="Proteomes" id="UP001595960">
    <property type="component" value="Unassembled WGS sequence"/>
</dbReference>
<comment type="caution">
    <text evidence="2">Lacks conserved residue(s) required for the propagation of feature annotation.</text>
</comment>
<evidence type="ECO:0000259" key="5">
    <source>
        <dbReference type="PROSITE" id="PS51635"/>
    </source>
</evidence>
<feature type="transmembrane region" description="Helical" evidence="4">
    <location>
        <begin position="1025"/>
        <end position="1047"/>
    </location>
</feature>
<feature type="transmembrane region" description="Helical" evidence="4">
    <location>
        <begin position="1059"/>
        <end position="1080"/>
    </location>
</feature>
<dbReference type="PROSITE" id="PS51635">
    <property type="entry name" value="PNPLA"/>
    <property type="match status" value="1"/>
</dbReference>
<feature type="region of interest" description="Disordered" evidence="3">
    <location>
        <begin position="247"/>
        <end position="270"/>
    </location>
</feature>
<sequence>MIRSAAPAASAASAHPPSADAVTASTRPVRLIVVRPGERIEQVVARHPGAAPSFNRTLRIALAMRGGVSLAVWIGGAVAELDLLRRIRLYDAGAETLALVPETARRPLTGPVLARLQAYAELLDAAGFDRVEFDLLAGASAGGLNAVVYSVAQRAGTGLDTLLDTWGRVGGFWGLLHPPGSRRILALMQGEDYFRAHTYDALTEIYGTEDRHPDLVSSYTAVDLSATVIDAADEFEEDANEGRGHFRFVGSDDHDLDNRIPTPSDDEDRRRDDLVNLSRLALAARSTSSLPGGFEPAHVDSFGGVAGDAEQETGPGMRFAFAAHREGPDTPYRIVDGAVFDNVPIERALRAARFRVSDRRADRAMLFLDPEPDPPVGGEVAWDANASRFFRAIGAMISRQFRRESVAREVAELERFNAERVVAAARFDSAAPLVAGAGWDHDAIHQRRVAYVRALGIDLADHLAETIATPSLWQLHSSLTSRRRYRPIPLIRLDGLARAAARRFAALSSTERAAIAKSPLALADAANCTLGWTRALEALPQEAGSRRGLSLPEVRRAAYDALTAANAWLDELTARVLVRTDELAASGRTPTAADFDEWIDAWLAASARIRTNEHWHELDKAVARLRITTLRVEQDAAAGKRDLTPEWAGSGWRPLGSAPSPAAGDLAPLYHASGIPAALSHVRYWAIGVDEAPDDPASFRALATDRWYSLLGAALRTPGTTPEQAASALRRASEKVVLDRQSKLAGYGIGNFLGFLARDWRVNDWWWGRLDGAAGIARFFSSLQPELVRTDAAIRLLQDAVLEEADAPDLAARGLSPLEPRRAAASAPVPPSAATTAVLPSAPGEPGDARAARRSRLRAGTDTILNLDPSYRFAIASRTVRLLDRVVVQPVNRAVAVGAQAVLALARPILAAAPTVFDPPRLALVSGFVAAVAWLLTWDDVELGAPWWLIASGVIGVAGMAAIAWGVWSAQRRWAAVAAALDPPLSDAAEAARRRAARPAWIIAGVGMASLVPFVIALIGSNFLLILLSGAVTTILALIAIRLATAATRASIPGRDARTISMVVVFAVLGGVLPAVQLVVELVVGDPMPVFLQVPRQWNWLVLAVGAAAVTIALTVDWLRVGRTPRAIADTRGVNWITVTILAVAVALGADWVAQQLTLGIAPLLADTVAATVFIVAWANVLWWMPELVRRIPEVDDRVVRAPLD</sequence>
<feature type="region of interest" description="Disordered" evidence="3">
    <location>
        <begin position="821"/>
        <end position="853"/>
    </location>
</feature>
<proteinExistence type="predicted"/>
<feature type="transmembrane region" description="Helical" evidence="4">
    <location>
        <begin position="1000"/>
        <end position="1019"/>
    </location>
</feature>
<feature type="compositionally biased region" description="Low complexity" evidence="3">
    <location>
        <begin position="1"/>
        <end position="21"/>
    </location>
</feature>
<protein>
    <submittedName>
        <fullName evidence="6">DUF3376 domain-containing protein</fullName>
    </submittedName>
</protein>
<evidence type="ECO:0000313" key="7">
    <source>
        <dbReference type="Proteomes" id="UP001595960"/>
    </source>
</evidence>
<feature type="active site" description="Nucleophile" evidence="2">
    <location>
        <position position="140"/>
    </location>
</feature>
<feature type="transmembrane region" description="Helical" evidence="4">
    <location>
        <begin position="945"/>
        <end position="968"/>
    </location>
</feature>
<feature type="compositionally biased region" description="Basic and acidic residues" evidence="3">
    <location>
        <begin position="247"/>
        <end position="258"/>
    </location>
</feature>
<evidence type="ECO:0000256" key="1">
    <source>
        <dbReference type="ARBA" id="ARBA00023098"/>
    </source>
</evidence>
<feature type="active site" description="Proton acceptor" evidence="2">
    <location>
        <position position="336"/>
    </location>
</feature>
<feature type="compositionally biased region" description="Low complexity" evidence="3">
    <location>
        <begin position="823"/>
        <end position="842"/>
    </location>
</feature>
<dbReference type="RefSeq" id="WP_204395386.1">
    <property type="nucleotide sequence ID" value="NZ_JAFBBW010000001.1"/>
</dbReference>
<keyword evidence="4" id="KW-0472">Membrane</keyword>
<keyword evidence="2" id="KW-0442">Lipid degradation</keyword>
<keyword evidence="7" id="KW-1185">Reference proteome</keyword>
<feature type="domain" description="PNPLA" evidence="5">
    <location>
        <begin position="62"/>
        <end position="349"/>
    </location>
</feature>
<organism evidence="6 7">
    <name type="scientific">Agromyces aurantiacus</name>
    <dbReference type="NCBI Taxonomy" id="165814"/>
    <lineage>
        <taxon>Bacteria</taxon>
        <taxon>Bacillati</taxon>
        <taxon>Actinomycetota</taxon>
        <taxon>Actinomycetes</taxon>
        <taxon>Micrococcales</taxon>
        <taxon>Microbacteriaceae</taxon>
        <taxon>Agromyces</taxon>
    </lineage>
</organism>
<accession>A0ABV9R112</accession>
<keyword evidence="2" id="KW-0378">Hydrolase</keyword>
<evidence type="ECO:0000256" key="4">
    <source>
        <dbReference type="SAM" id="Phobius"/>
    </source>
</evidence>
<dbReference type="InterPro" id="IPR016035">
    <property type="entry name" value="Acyl_Trfase/lysoPLipase"/>
</dbReference>
<dbReference type="SUPFAM" id="SSF52151">
    <property type="entry name" value="FabD/lysophospholipase-like"/>
    <property type="match status" value="1"/>
</dbReference>
<feature type="short sequence motif" description="DGA/G" evidence="2">
    <location>
        <begin position="336"/>
        <end position="338"/>
    </location>
</feature>
<feature type="region of interest" description="Disordered" evidence="3">
    <location>
        <begin position="1"/>
        <end position="22"/>
    </location>
</feature>
<feature type="transmembrane region" description="Helical" evidence="4">
    <location>
        <begin position="1133"/>
        <end position="1154"/>
    </location>
</feature>
<feature type="transmembrane region" description="Helical" evidence="4">
    <location>
        <begin position="1100"/>
        <end position="1121"/>
    </location>
</feature>